<accession>A0ABW4RAL2</accession>
<dbReference type="InterPro" id="IPR036148">
    <property type="entry name" value="MmgE/PrpD_sf"/>
</dbReference>
<dbReference type="InterPro" id="IPR045336">
    <property type="entry name" value="MmgE_PrpD_N"/>
</dbReference>
<dbReference type="InterPro" id="IPR045337">
    <property type="entry name" value="MmgE_PrpD_C"/>
</dbReference>
<feature type="compositionally biased region" description="Basic and acidic residues" evidence="2">
    <location>
        <begin position="454"/>
        <end position="469"/>
    </location>
</feature>
<dbReference type="EMBL" id="JBHUEN010000046">
    <property type="protein sequence ID" value="MFD1883272.1"/>
    <property type="molecule type" value="Genomic_DNA"/>
</dbReference>
<dbReference type="InterPro" id="IPR005656">
    <property type="entry name" value="MmgE_PrpD"/>
</dbReference>
<dbReference type="RefSeq" id="WP_379144504.1">
    <property type="nucleotide sequence ID" value="NZ_JBHUEN010000046.1"/>
</dbReference>
<feature type="region of interest" description="Disordered" evidence="2">
    <location>
        <begin position="450"/>
        <end position="469"/>
    </location>
</feature>
<dbReference type="Pfam" id="PF19305">
    <property type="entry name" value="MmgE_PrpD_C"/>
    <property type="match status" value="1"/>
</dbReference>
<dbReference type="PANTHER" id="PTHR16943">
    <property type="entry name" value="2-METHYLCITRATE DEHYDRATASE-RELATED"/>
    <property type="match status" value="1"/>
</dbReference>
<evidence type="ECO:0000313" key="5">
    <source>
        <dbReference type="EMBL" id="MFD1883272.1"/>
    </source>
</evidence>
<reference evidence="6" key="1">
    <citation type="journal article" date="2019" name="Int. J. Syst. Evol. Microbiol.">
        <title>The Global Catalogue of Microorganisms (GCM) 10K type strain sequencing project: providing services to taxonomists for standard genome sequencing and annotation.</title>
        <authorList>
            <consortium name="The Broad Institute Genomics Platform"/>
            <consortium name="The Broad Institute Genome Sequencing Center for Infectious Disease"/>
            <person name="Wu L."/>
            <person name="Ma J."/>
        </authorList>
    </citation>
    <scope>NUCLEOTIDE SEQUENCE [LARGE SCALE GENOMIC DNA]</scope>
    <source>
        <strain evidence="6">CCUG 56029</strain>
    </source>
</reference>
<comment type="caution">
    <text evidence="5">The sequence shown here is derived from an EMBL/GenBank/DDBJ whole genome shotgun (WGS) entry which is preliminary data.</text>
</comment>
<evidence type="ECO:0000256" key="2">
    <source>
        <dbReference type="SAM" id="MobiDB-lite"/>
    </source>
</evidence>
<dbReference type="Pfam" id="PF03972">
    <property type="entry name" value="MmgE_PrpD_N"/>
    <property type="match status" value="1"/>
</dbReference>
<dbReference type="Proteomes" id="UP001597213">
    <property type="component" value="Unassembled WGS sequence"/>
</dbReference>
<dbReference type="Gene3D" id="1.10.4100.10">
    <property type="entry name" value="2-methylcitrate dehydratase PrpD"/>
    <property type="match status" value="1"/>
</dbReference>
<evidence type="ECO:0000259" key="3">
    <source>
        <dbReference type="Pfam" id="PF03972"/>
    </source>
</evidence>
<evidence type="ECO:0000259" key="4">
    <source>
        <dbReference type="Pfam" id="PF19305"/>
    </source>
</evidence>
<keyword evidence="6" id="KW-1185">Reference proteome</keyword>
<evidence type="ECO:0000256" key="1">
    <source>
        <dbReference type="ARBA" id="ARBA00006174"/>
    </source>
</evidence>
<dbReference type="Gene3D" id="3.30.1330.120">
    <property type="entry name" value="2-methylcitrate dehydratase PrpD"/>
    <property type="match status" value="1"/>
</dbReference>
<name>A0ABW4RAL2_9RHOB</name>
<feature type="domain" description="MmgE/PrpD C-terminal" evidence="4">
    <location>
        <begin position="268"/>
        <end position="423"/>
    </location>
</feature>
<evidence type="ECO:0000313" key="6">
    <source>
        <dbReference type="Proteomes" id="UP001597213"/>
    </source>
</evidence>
<dbReference type="InterPro" id="IPR042183">
    <property type="entry name" value="MmgE/PrpD_sf_1"/>
</dbReference>
<comment type="similarity">
    <text evidence="1">Belongs to the PrpD family.</text>
</comment>
<gene>
    <name evidence="5" type="ORF">ACFSCT_16265</name>
</gene>
<dbReference type="SUPFAM" id="SSF103378">
    <property type="entry name" value="2-methylcitrate dehydratase PrpD"/>
    <property type="match status" value="1"/>
</dbReference>
<protein>
    <submittedName>
        <fullName evidence="5">MmgE/PrpD family protein</fullName>
    </submittedName>
</protein>
<sequence>MTSLTHQLAARAAGLTFADLSDPARDWATRAFADTVACGIAGATEEVVRLAASVLTASPGPSALLGRAGRLHELDAAQINGISAHALDFDDCNLEMDGHPSVSIVPALLALGDRLDANGADLLTAYVAGIETEIRLARVSNPAHADRGWHPTVTFGVIGSAVACGRLLGLTPERMAVAIGIAASCASGLRANSGTMTKPLHAGQANRNGLQAALLANAGFSANPAVLEHKFGFMAAFNGIVPENTDKALAGWTEDFALLSPGIAIKQYPCCAFIHCAIDAAAELRPEIEDAAIEAVDVTLHRKRLKNIDRPEPKDGLDAKFSTQYLTARALLTGTVGFADFEGNSVFDPATRALSAKVRLAAHDENDVSLGRVEVALTDGRRLSASASVAMGRGPANPMTPAQFRAKFDDCTLGILGTKTAERLFAALMDLSGQGSIRRLSALMQPEAVNLPPENHDAGLRSGHEEKVK</sequence>
<feature type="domain" description="MmgE/PrpD N-terminal" evidence="3">
    <location>
        <begin position="7"/>
        <end position="238"/>
    </location>
</feature>
<dbReference type="InterPro" id="IPR042188">
    <property type="entry name" value="MmgE/PrpD_sf_2"/>
</dbReference>
<organism evidence="5 6">
    <name type="scientific">Paracoccus pacificus</name>
    <dbReference type="NCBI Taxonomy" id="1463598"/>
    <lineage>
        <taxon>Bacteria</taxon>
        <taxon>Pseudomonadati</taxon>
        <taxon>Pseudomonadota</taxon>
        <taxon>Alphaproteobacteria</taxon>
        <taxon>Rhodobacterales</taxon>
        <taxon>Paracoccaceae</taxon>
        <taxon>Paracoccus</taxon>
    </lineage>
</organism>
<proteinExistence type="inferred from homology"/>
<dbReference type="PANTHER" id="PTHR16943:SF8">
    <property type="entry name" value="2-METHYLCITRATE DEHYDRATASE"/>
    <property type="match status" value="1"/>
</dbReference>